<feature type="domain" description="Phage capsid-like C-terminal" evidence="3">
    <location>
        <begin position="98"/>
        <end position="365"/>
    </location>
</feature>
<evidence type="ECO:0000313" key="4">
    <source>
        <dbReference type="EMBL" id="ARK29046.1"/>
    </source>
</evidence>
<dbReference type="SUPFAM" id="SSF56563">
    <property type="entry name" value="Major capsid protein gp5"/>
    <property type="match status" value="1"/>
</dbReference>
<dbReference type="Proteomes" id="UP000193006">
    <property type="component" value="Chromosome"/>
</dbReference>
<dbReference type="PROSITE" id="PS50096">
    <property type="entry name" value="IQ"/>
    <property type="match status" value="1"/>
</dbReference>
<keyword evidence="5" id="KW-1185">Reference proteome</keyword>
<dbReference type="KEGG" id="bkw:BkAM31D_03830"/>
<feature type="coiled-coil region" evidence="2">
    <location>
        <begin position="7"/>
        <end position="74"/>
    </location>
</feature>
<sequence>MDKKEKIKYLQEQADKKLEYLETLEARGVLKKNKQARLIYEREKIALRDIVDELELLTQQTKEEERGNEEMKKMEVRNNDFEAILRGETRSLNTTNDGASVIPENVHGEIIVKMEEISPVFAKAKKINSVSGTLKVAREDDKVQAGFVGEGEKVLEGALGFTHVELKQKRVGAAITLANQLINDSAVNIQDYTKNLLARRTVKAIEKSMLTGQGGVEFNGIIHDADVEAVNVANTIEIDQLQALYLAIHPEFLSGASFVMARNFFNEIAKLKDGNEHYYIQNGVVNGKLTYTLFGMPIDITDALPAETPVVFGNIEEAYSVMIKQESGIQEIVDSQQALRGSKMFVFDMYADGVVVNPQAVAKLVVG</sequence>
<evidence type="ECO:0000256" key="2">
    <source>
        <dbReference type="SAM" id="Coils"/>
    </source>
</evidence>
<evidence type="ECO:0000256" key="1">
    <source>
        <dbReference type="ARBA" id="ARBA00004328"/>
    </source>
</evidence>
<name>A0A1X9M6I8_9BACI</name>
<dbReference type="InterPro" id="IPR024455">
    <property type="entry name" value="Phage_capsid"/>
</dbReference>
<protein>
    <submittedName>
        <fullName evidence="4">Phage capsid family protein</fullName>
    </submittedName>
</protein>
<dbReference type="Gene3D" id="3.30.2320.10">
    <property type="entry name" value="hypothetical protein PF0899 domain"/>
    <property type="match status" value="1"/>
</dbReference>
<dbReference type="EMBL" id="CP020814">
    <property type="protein sequence ID" value="ARK29046.1"/>
    <property type="molecule type" value="Genomic_DNA"/>
</dbReference>
<comment type="subcellular location">
    <subcellularLocation>
        <location evidence="1">Virion</location>
    </subcellularLocation>
</comment>
<keyword evidence="2" id="KW-0175">Coiled coil</keyword>
<proteinExistence type="predicted"/>
<dbReference type="STRING" id="199441.BkAM31D_03830"/>
<dbReference type="AlphaFoldDB" id="A0A1X9M6I8"/>
<dbReference type="NCBIfam" id="TIGR01554">
    <property type="entry name" value="major_cap_HK97"/>
    <property type="match status" value="1"/>
</dbReference>
<evidence type="ECO:0000313" key="5">
    <source>
        <dbReference type="Proteomes" id="UP000193006"/>
    </source>
</evidence>
<accession>A0A1X9M6I8</accession>
<dbReference type="RefSeq" id="WP_066160994.1">
    <property type="nucleotide sequence ID" value="NZ_CP020814.1"/>
</dbReference>
<dbReference type="InterPro" id="IPR054612">
    <property type="entry name" value="Phage_capsid-like_C"/>
</dbReference>
<dbReference type="Pfam" id="PF05065">
    <property type="entry name" value="Phage_capsid"/>
    <property type="match status" value="1"/>
</dbReference>
<reference evidence="4 5" key="1">
    <citation type="submission" date="2017-04" db="EMBL/GenBank/DDBJ databases">
        <title>Bacillus krulwichiae AM31D Genome sequencing and assembly.</title>
        <authorList>
            <person name="Krulwich T.A."/>
            <person name="Anastor L."/>
            <person name="Ehrlich R."/>
            <person name="Ehrlich G.D."/>
            <person name="Janto B."/>
        </authorList>
    </citation>
    <scope>NUCLEOTIDE SEQUENCE [LARGE SCALE GENOMIC DNA]</scope>
    <source>
        <strain evidence="4 5">AM31D</strain>
    </source>
</reference>
<dbReference type="Gene3D" id="3.30.2400.10">
    <property type="entry name" value="Major capsid protein gp5"/>
    <property type="match status" value="1"/>
</dbReference>
<evidence type="ECO:0000259" key="3">
    <source>
        <dbReference type="Pfam" id="PF05065"/>
    </source>
</evidence>
<organism evidence="4 5">
    <name type="scientific">Halalkalibacter krulwichiae</name>
    <dbReference type="NCBI Taxonomy" id="199441"/>
    <lineage>
        <taxon>Bacteria</taxon>
        <taxon>Bacillati</taxon>
        <taxon>Bacillota</taxon>
        <taxon>Bacilli</taxon>
        <taxon>Bacillales</taxon>
        <taxon>Bacillaceae</taxon>
        <taxon>Halalkalibacter</taxon>
    </lineage>
</organism>
<gene>
    <name evidence="4" type="ORF">BkAM31D_03830</name>
</gene>